<dbReference type="GO" id="GO:0015768">
    <property type="term" value="P:maltose transport"/>
    <property type="evidence" value="ECO:0007669"/>
    <property type="project" value="TreeGrafter"/>
</dbReference>
<comment type="similarity">
    <text evidence="1">Belongs to the bacterial solute-binding protein 1 family.</text>
</comment>
<dbReference type="PANTHER" id="PTHR30061:SF50">
    <property type="entry name" value="MALTOSE_MALTODEXTRIN-BINDING PERIPLASMIC PROTEIN"/>
    <property type="match status" value="1"/>
</dbReference>
<dbReference type="EMBL" id="BIFH01000021">
    <property type="protein sequence ID" value="GCD96731.1"/>
    <property type="molecule type" value="Genomic_DNA"/>
</dbReference>
<dbReference type="RefSeq" id="WP_126638747.1">
    <property type="nucleotide sequence ID" value="NZ_BIFH01000021.1"/>
</dbReference>
<evidence type="ECO:0000256" key="4">
    <source>
        <dbReference type="ARBA" id="ARBA00022729"/>
    </source>
</evidence>
<sequence length="421" mass="43799">MRPRLLLPAVLAAATLLVTACAGGGGDKGDDKTAPPASAPAAGNGSLTVWADDARAKPLQDIAAAFTRDKGVKVKVVQKGLGEIRDDFVSQAPTGQGPDVVVGPHDWLGKLVHNGVLAPLELGDRAAAFSPVALEAMRYEGRTYGLPYAVDSIALLRNTELAPQAPASFDELLATGRRLVEQGRAELPVAVPVDAKSGSPYHLYPLQTSFGCQVFGTKPDGAYDRTRLELDGPGCQRFGPWLRGLGKDGVLSTSLTADIATDAFLKGKTPFLLAGPWDAATFRAAHVPFAVDPVPSADGSPARPFVGVQGFFVGAKSANPILAQDFVLNYLSTPQAQRALYDTGGRVPATTAVLDQVKDDPVVAGFARAAQAGMPTPNLPAMDSVWADWGLTQLAIIQGHGDPGELTGAMAGRIRAKIAAG</sequence>
<keyword evidence="2" id="KW-0813">Transport</keyword>
<dbReference type="AlphaFoldDB" id="A0A401YQ57"/>
<dbReference type="Proteomes" id="UP000286931">
    <property type="component" value="Unassembled WGS sequence"/>
</dbReference>
<keyword evidence="4 6" id="KW-0732">Signal</keyword>
<evidence type="ECO:0000256" key="6">
    <source>
        <dbReference type="SAM" id="SignalP"/>
    </source>
</evidence>
<evidence type="ECO:0000256" key="3">
    <source>
        <dbReference type="ARBA" id="ARBA00022597"/>
    </source>
</evidence>
<dbReference type="SUPFAM" id="SSF53850">
    <property type="entry name" value="Periplasmic binding protein-like II"/>
    <property type="match status" value="1"/>
</dbReference>
<feature type="signal peptide" evidence="6">
    <location>
        <begin position="1"/>
        <end position="22"/>
    </location>
</feature>
<evidence type="ECO:0000313" key="7">
    <source>
        <dbReference type="EMBL" id="GCD96731.1"/>
    </source>
</evidence>
<accession>A0A401YQ57</accession>
<dbReference type="CDD" id="cd13586">
    <property type="entry name" value="PBP2_Maltose_binding_like"/>
    <property type="match status" value="1"/>
</dbReference>
<keyword evidence="8" id="KW-1185">Reference proteome</keyword>
<dbReference type="Gene3D" id="3.40.190.10">
    <property type="entry name" value="Periplasmic binding protein-like II"/>
    <property type="match status" value="2"/>
</dbReference>
<feature type="region of interest" description="Disordered" evidence="5">
    <location>
        <begin position="25"/>
        <end position="44"/>
    </location>
</feature>
<feature type="chain" id="PRO_5019029605" evidence="6">
    <location>
        <begin position="23"/>
        <end position="421"/>
    </location>
</feature>
<comment type="caution">
    <text evidence="7">The sequence shown here is derived from an EMBL/GenBank/DDBJ whole genome shotgun (WGS) entry which is preliminary data.</text>
</comment>
<dbReference type="PANTHER" id="PTHR30061">
    <property type="entry name" value="MALTOSE-BINDING PERIPLASMIC PROTEIN"/>
    <property type="match status" value="1"/>
</dbReference>
<dbReference type="InterPro" id="IPR006059">
    <property type="entry name" value="SBP"/>
</dbReference>
<organism evidence="7 8">
    <name type="scientific">Embleya hyalina</name>
    <dbReference type="NCBI Taxonomy" id="516124"/>
    <lineage>
        <taxon>Bacteria</taxon>
        <taxon>Bacillati</taxon>
        <taxon>Actinomycetota</taxon>
        <taxon>Actinomycetes</taxon>
        <taxon>Kitasatosporales</taxon>
        <taxon>Streptomycetaceae</taxon>
        <taxon>Embleya</taxon>
    </lineage>
</organism>
<dbReference type="Pfam" id="PF13416">
    <property type="entry name" value="SBP_bac_8"/>
    <property type="match status" value="1"/>
</dbReference>
<protein>
    <submittedName>
        <fullName evidence="7">Sugar ABC transporter substrate-binding protein</fullName>
    </submittedName>
</protein>
<dbReference type="GO" id="GO:0042956">
    <property type="term" value="P:maltodextrin transmembrane transport"/>
    <property type="evidence" value="ECO:0007669"/>
    <property type="project" value="TreeGrafter"/>
</dbReference>
<evidence type="ECO:0000256" key="2">
    <source>
        <dbReference type="ARBA" id="ARBA00022448"/>
    </source>
</evidence>
<dbReference type="GO" id="GO:1901982">
    <property type="term" value="F:maltose binding"/>
    <property type="evidence" value="ECO:0007669"/>
    <property type="project" value="TreeGrafter"/>
</dbReference>
<dbReference type="OrthoDB" id="9766758at2"/>
<proteinExistence type="inferred from homology"/>
<evidence type="ECO:0000313" key="8">
    <source>
        <dbReference type="Proteomes" id="UP000286931"/>
    </source>
</evidence>
<dbReference type="GO" id="GO:0015144">
    <property type="term" value="F:carbohydrate transmembrane transporter activity"/>
    <property type="evidence" value="ECO:0007669"/>
    <property type="project" value="InterPro"/>
</dbReference>
<dbReference type="PRINTS" id="PR00181">
    <property type="entry name" value="MALTOSEBP"/>
</dbReference>
<keyword evidence="3" id="KW-0762">Sugar transport</keyword>
<gene>
    <name evidence="7" type="ORF">EHYA_04418</name>
</gene>
<name>A0A401YQ57_9ACTN</name>
<evidence type="ECO:0000256" key="1">
    <source>
        <dbReference type="ARBA" id="ARBA00008520"/>
    </source>
</evidence>
<dbReference type="PROSITE" id="PS51257">
    <property type="entry name" value="PROKAR_LIPOPROTEIN"/>
    <property type="match status" value="1"/>
</dbReference>
<dbReference type="InterPro" id="IPR006060">
    <property type="entry name" value="Maltose/Cyclodextrin-bd"/>
</dbReference>
<reference evidence="7 8" key="1">
    <citation type="submission" date="2018-12" db="EMBL/GenBank/DDBJ databases">
        <title>Draft genome sequence of Embleya hyalina NBRC 13850T.</title>
        <authorList>
            <person name="Komaki H."/>
            <person name="Hosoyama A."/>
            <person name="Kimura A."/>
            <person name="Ichikawa N."/>
            <person name="Tamura T."/>
        </authorList>
    </citation>
    <scope>NUCLEOTIDE SEQUENCE [LARGE SCALE GENOMIC DNA]</scope>
    <source>
        <strain evidence="7 8">NBRC 13850</strain>
    </source>
</reference>
<dbReference type="GO" id="GO:0055052">
    <property type="term" value="C:ATP-binding cassette (ABC) transporter complex, substrate-binding subunit-containing"/>
    <property type="evidence" value="ECO:0007669"/>
    <property type="project" value="TreeGrafter"/>
</dbReference>
<evidence type="ECO:0000256" key="5">
    <source>
        <dbReference type="SAM" id="MobiDB-lite"/>
    </source>
</evidence>